<dbReference type="InterPro" id="IPR032689">
    <property type="entry name" value="TraG-D_C"/>
</dbReference>
<keyword evidence="2" id="KW-1003">Cell membrane</keyword>
<dbReference type="PANTHER" id="PTHR37937">
    <property type="entry name" value="CONJUGATIVE TRANSFER: DNA TRANSPORT"/>
    <property type="match status" value="1"/>
</dbReference>
<feature type="transmembrane region" description="Helical" evidence="7">
    <location>
        <begin position="82"/>
        <end position="109"/>
    </location>
</feature>
<sequence>MSIWNQGVFDATFSNNSAPTGGSQEPNGKLSQLTLILTGVLLLFYPFTFVGLIPFGGLYWMSWKEKKEHLGRREYVPFFERFLKVSSLIYVSSFVLNLLLALALNPLAYLSCYNLFPLNFLPTKLPFTLGSFVVLLLGGLTQCAFLCVVVGFVSKRSVRSMDEEFTKLRNSREYQERKERKFEVAKEEQRRFKEEQEQLKELENEENNSHRERRKKKIDANHSGDLLVGVDEFGHRMTMDFSELNQHATFSGTTGSGKTTLNMIFVDYAIAHNIPVLYIDGKGAKDTLESIQTIAKKYDKKVKVFSDTNNVRYNPIKHGNSVMVRDRLITLAETESVFYSGAAKSLIQATVQFLDLFGIDRTLHQLSEHFLPRNVLMQFLNAQLAIKEDLLFMAVEEKEEKKKKKATKKKENDDSESDEDQRKKNRLEELDVDAGTSIEPVGETLIEINPEHLPLEELYYLIRRFRYLLPEKQKEMFKKLFMRYEHKDNPFYLYATSEALQTNVNMLIDSELGHLFDTSEKGVEELDLLKDSKNNEVMFLTLNGLVYKDYIRTLAQFFVTEVNYLASENYIYSNFQPFLLICDEPSVYLNDSFLDAVNKGRGAGLHTIFSPQMLADIDRIDPILTRQLVGNCNTYFIGQVNSGEEIDTWTSLIGTYNDIEKTSMVEQEYGYSDLEKTDWISSRGTVRNVRNFIVHPDELRDVRQGEFIVYRKSKSIREQASRVYVVNAANR</sequence>
<evidence type="ECO:0000259" key="8">
    <source>
        <dbReference type="Pfam" id="PF12696"/>
    </source>
</evidence>
<feature type="region of interest" description="Disordered" evidence="6">
    <location>
        <begin position="402"/>
        <end position="429"/>
    </location>
</feature>
<keyword evidence="4 7" id="KW-1133">Transmembrane helix</keyword>
<evidence type="ECO:0000256" key="5">
    <source>
        <dbReference type="ARBA" id="ARBA00023136"/>
    </source>
</evidence>
<accession>A0A848N490</accession>
<feature type="transmembrane region" description="Helical" evidence="7">
    <location>
        <begin position="129"/>
        <end position="153"/>
    </location>
</feature>
<evidence type="ECO:0000256" key="6">
    <source>
        <dbReference type="SAM" id="MobiDB-lite"/>
    </source>
</evidence>
<dbReference type="GO" id="GO:0005886">
    <property type="term" value="C:plasma membrane"/>
    <property type="evidence" value="ECO:0007669"/>
    <property type="project" value="UniProtKB-SubCell"/>
</dbReference>
<organism evidence="9 10">
    <name type="scientific">Enterococcus mundtii</name>
    <dbReference type="NCBI Taxonomy" id="53346"/>
    <lineage>
        <taxon>Bacteria</taxon>
        <taxon>Bacillati</taxon>
        <taxon>Bacillota</taxon>
        <taxon>Bacilli</taxon>
        <taxon>Lactobacillales</taxon>
        <taxon>Enterococcaceae</taxon>
        <taxon>Enterococcus</taxon>
    </lineage>
</organism>
<dbReference type="Proteomes" id="UP000557857">
    <property type="component" value="Unassembled WGS sequence"/>
</dbReference>
<feature type="compositionally biased region" description="Basic and acidic residues" evidence="6">
    <location>
        <begin position="420"/>
        <end position="429"/>
    </location>
</feature>
<feature type="transmembrane region" description="Helical" evidence="7">
    <location>
        <begin position="35"/>
        <end position="61"/>
    </location>
</feature>
<dbReference type="Gene3D" id="3.40.50.300">
    <property type="entry name" value="P-loop containing nucleotide triphosphate hydrolases"/>
    <property type="match status" value="2"/>
</dbReference>
<comment type="subcellular location">
    <subcellularLocation>
        <location evidence="1">Cell membrane</location>
        <topology evidence="1">Multi-pass membrane protein</topology>
    </subcellularLocation>
</comment>
<evidence type="ECO:0000256" key="4">
    <source>
        <dbReference type="ARBA" id="ARBA00022989"/>
    </source>
</evidence>
<dbReference type="InterPro" id="IPR027417">
    <property type="entry name" value="P-loop_NTPase"/>
</dbReference>
<gene>
    <name evidence="9" type="ORF">HI921_14295</name>
</gene>
<dbReference type="Pfam" id="PF12696">
    <property type="entry name" value="TraG-D_C"/>
    <property type="match status" value="1"/>
</dbReference>
<dbReference type="SUPFAM" id="SSF52540">
    <property type="entry name" value="P-loop containing nucleoside triphosphate hydrolases"/>
    <property type="match status" value="1"/>
</dbReference>
<dbReference type="PANTHER" id="PTHR37937:SF1">
    <property type="entry name" value="CONJUGATIVE TRANSFER: DNA TRANSPORT"/>
    <property type="match status" value="1"/>
</dbReference>
<feature type="region of interest" description="Disordered" evidence="6">
    <location>
        <begin position="195"/>
        <end position="218"/>
    </location>
</feature>
<reference evidence="9 10" key="1">
    <citation type="submission" date="2020-04" db="EMBL/GenBank/DDBJ databases">
        <authorList>
            <person name="Abaymova A."/>
            <person name="Teymurazov M."/>
            <person name="Tazyna O."/>
            <person name="Chatushin Y."/>
            <person name="Svetoch E."/>
            <person name="Pereligyn V."/>
            <person name="Pohylenko V."/>
            <person name="Platonov M."/>
            <person name="Kartsev N."/>
            <person name="Skryabin Y."/>
            <person name="Sizova A."/>
            <person name="Solomentsev V."/>
            <person name="Kislichkina A."/>
            <person name="Bogun A."/>
        </authorList>
    </citation>
    <scope>NUCLEOTIDE SEQUENCE [LARGE SCALE GENOMIC DNA]</scope>
    <source>
        <strain evidence="10">SCPM-O-B-8398 (E28)</strain>
    </source>
</reference>
<proteinExistence type="predicted"/>
<feature type="domain" description="TraD/TraG TraM recognition site" evidence="8">
    <location>
        <begin position="577"/>
        <end position="701"/>
    </location>
</feature>
<dbReference type="RefSeq" id="WP_169059138.1">
    <property type="nucleotide sequence ID" value="NZ_JABCAG010000065.1"/>
</dbReference>
<evidence type="ECO:0000313" key="10">
    <source>
        <dbReference type="Proteomes" id="UP000557857"/>
    </source>
</evidence>
<dbReference type="InterPro" id="IPR051539">
    <property type="entry name" value="T4SS-coupling_protein"/>
</dbReference>
<dbReference type="AlphaFoldDB" id="A0A848N490"/>
<evidence type="ECO:0000313" key="9">
    <source>
        <dbReference type="EMBL" id="NMP59613.1"/>
    </source>
</evidence>
<evidence type="ECO:0000256" key="3">
    <source>
        <dbReference type="ARBA" id="ARBA00022692"/>
    </source>
</evidence>
<feature type="compositionally biased region" description="Basic and acidic residues" evidence="6">
    <location>
        <begin position="195"/>
        <end position="210"/>
    </location>
</feature>
<comment type="caution">
    <text evidence="9">The sequence shown here is derived from an EMBL/GenBank/DDBJ whole genome shotgun (WGS) entry which is preliminary data.</text>
</comment>
<evidence type="ECO:0000256" key="7">
    <source>
        <dbReference type="SAM" id="Phobius"/>
    </source>
</evidence>
<dbReference type="EMBL" id="JABCAG010000065">
    <property type="protein sequence ID" value="NMP59613.1"/>
    <property type="molecule type" value="Genomic_DNA"/>
</dbReference>
<evidence type="ECO:0000256" key="1">
    <source>
        <dbReference type="ARBA" id="ARBA00004651"/>
    </source>
</evidence>
<protein>
    <submittedName>
        <fullName evidence="9">TraM recognition domain-containing protein</fullName>
    </submittedName>
</protein>
<evidence type="ECO:0000256" key="2">
    <source>
        <dbReference type="ARBA" id="ARBA00022475"/>
    </source>
</evidence>
<name>A0A848N490_ENTMU</name>
<keyword evidence="5 7" id="KW-0472">Membrane</keyword>
<keyword evidence="3 7" id="KW-0812">Transmembrane</keyword>